<organism evidence="2 3">
    <name type="scientific">Vanessa tameamea</name>
    <name type="common">Kamehameha butterfly</name>
    <dbReference type="NCBI Taxonomy" id="334116"/>
    <lineage>
        <taxon>Eukaryota</taxon>
        <taxon>Metazoa</taxon>
        <taxon>Ecdysozoa</taxon>
        <taxon>Arthropoda</taxon>
        <taxon>Hexapoda</taxon>
        <taxon>Insecta</taxon>
        <taxon>Pterygota</taxon>
        <taxon>Neoptera</taxon>
        <taxon>Endopterygota</taxon>
        <taxon>Lepidoptera</taxon>
        <taxon>Glossata</taxon>
        <taxon>Ditrysia</taxon>
        <taxon>Papilionoidea</taxon>
        <taxon>Nymphalidae</taxon>
        <taxon>Nymphalinae</taxon>
        <taxon>Vanessa</taxon>
    </lineage>
</organism>
<evidence type="ECO:0000313" key="3">
    <source>
        <dbReference type="RefSeq" id="XP_026498649.2"/>
    </source>
</evidence>
<evidence type="ECO:0000313" key="2">
    <source>
        <dbReference type="Proteomes" id="UP001652626"/>
    </source>
</evidence>
<dbReference type="OrthoDB" id="6049566at2759"/>
<dbReference type="GeneID" id="113402575"/>
<dbReference type="OMA" id="RYVNVCA"/>
<dbReference type="RefSeq" id="XP_026498649.2">
    <property type="nucleotide sequence ID" value="XM_026642864.2"/>
</dbReference>
<accession>A0A8B8ING2</accession>
<gene>
    <name evidence="3" type="primary">LOC113402575</name>
</gene>
<name>A0A8B8ING2_VANTA</name>
<feature type="region of interest" description="Disordered" evidence="1">
    <location>
        <begin position="183"/>
        <end position="203"/>
    </location>
</feature>
<feature type="region of interest" description="Disordered" evidence="1">
    <location>
        <begin position="116"/>
        <end position="146"/>
    </location>
</feature>
<keyword evidence="2" id="KW-1185">Reference proteome</keyword>
<evidence type="ECO:0000256" key="1">
    <source>
        <dbReference type="SAM" id="MobiDB-lite"/>
    </source>
</evidence>
<reference evidence="3" key="1">
    <citation type="submission" date="2025-08" db="UniProtKB">
        <authorList>
            <consortium name="RefSeq"/>
        </authorList>
    </citation>
    <scope>IDENTIFICATION</scope>
    <source>
        <tissue evidence="3">Whole body</tissue>
    </source>
</reference>
<dbReference type="Proteomes" id="UP001652626">
    <property type="component" value="Chromosome 11"/>
</dbReference>
<feature type="compositionally biased region" description="Low complexity" evidence="1">
    <location>
        <begin position="131"/>
        <end position="140"/>
    </location>
</feature>
<feature type="compositionally biased region" description="Basic and acidic residues" evidence="1">
    <location>
        <begin position="190"/>
        <end position="199"/>
    </location>
</feature>
<proteinExistence type="predicted"/>
<dbReference type="AlphaFoldDB" id="A0A8B8ING2"/>
<sequence length="417" mass="47572">MAVQTDSPDKFRNQVLGTGLAFRYPAGYSSSRAPLPLPRARCTLGFILRAVTPIHLVAHPTRRVRHQFWGCQLRSTVMDYTKIPYFAMFRQAGTVIVRVKMEVPESFCKPEACPRSDYPQPVHRPSGCEQCSRTRSNSRNSDCDSDLVDRCRPYRASSARSRYVNVCAAVCLVLLVGGLSPQSTAAPHKRTMDRQRRSAQENSLWGNPCDYDSNSKSAKYTAKLAKDVASQARNAYESTAKYKDKFALKLHSYPSFDELLTVWSSDDWLRNFTWFPEEGLPKEKVLYQAMPAEYMDKLMKKIDQVLPSMFKGLKMVVAGLYSISKEGLNDDIFSDASMKHNITESMHNVRAVLCLFDEIMRSRNLEIMPLPDSEIPDMKNVDKLSYALLVYRDTLNYLEYLAQVFQTMYDMDPDKAD</sequence>
<protein>
    <submittedName>
        <fullName evidence="3">Uncharacterized protein LOC113402575</fullName>
    </submittedName>
</protein>